<keyword evidence="4" id="KW-0238">DNA-binding</keyword>
<reference evidence="9 10" key="1">
    <citation type="submission" date="2018-11" db="EMBL/GenBank/DDBJ databases">
        <title>Genome sequence of Saitozyma podzolica DSM 27192.</title>
        <authorList>
            <person name="Aliyu H."/>
            <person name="Gorte O."/>
            <person name="Ochsenreither K."/>
        </authorList>
    </citation>
    <scope>NUCLEOTIDE SEQUENCE [LARGE SCALE GENOMIC DNA]</scope>
    <source>
        <strain evidence="9 10">DSM 27192</strain>
    </source>
</reference>
<dbReference type="STRING" id="1890683.A0A427YRR6"/>
<organism evidence="9 10">
    <name type="scientific">Saitozyma podzolica</name>
    <dbReference type="NCBI Taxonomy" id="1890683"/>
    <lineage>
        <taxon>Eukaryota</taxon>
        <taxon>Fungi</taxon>
        <taxon>Dikarya</taxon>
        <taxon>Basidiomycota</taxon>
        <taxon>Agaricomycotina</taxon>
        <taxon>Tremellomycetes</taxon>
        <taxon>Tremellales</taxon>
        <taxon>Trimorphomycetaceae</taxon>
        <taxon>Saitozyma</taxon>
    </lineage>
</organism>
<dbReference type="Pfam" id="PF04082">
    <property type="entry name" value="Fungal_trans"/>
    <property type="match status" value="1"/>
</dbReference>
<dbReference type="EMBL" id="RSCD01000003">
    <property type="protein sequence ID" value="RSH93771.1"/>
    <property type="molecule type" value="Genomic_DNA"/>
</dbReference>
<feature type="compositionally biased region" description="Basic and acidic residues" evidence="7">
    <location>
        <begin position="153"/>
        <end position="168"/>
    </location>
</feature>
<feature type="domain" description="Xylanolytic transcriptional activator regulatory" evidence="8">
    <location>
        <begin position="374"/>
        <end position="450"/>
    </location>
</feature>
<dbReference type="GO" id="GO:0008270">
    <property type="term" value="F:zinc ion binding"/>
    <property type="evidence" value="ECO:0007669"/>
    <property type="project" value="InterPro"/>
</dbReference>
<evidence type="ECO:0000313" key="10">
    <source>
        <dbReference type="Proteomes" id="UP000279259"/>
    </source>
</evidence>
<evidence type="ECO:0000256" key="7">
    <source>
        <dbReference type="SAM" id="MobiDB-lite"/>
    </source>
</evidence>
<gene>
    <name evidence="9" type="ORF">EHS25_006419</name>
</gene>
<dbReference type="Proteomes" id="UP000279259">
    <property type="component" value="Unassembled WGS sequence"/>
</dbReference>
<evidence type="ECO:0000256" key="5">
    <source>
        <dbReference type="ARBA" id="ARBA00023163"/>
    </source>
</evidence>
<sequence length="779" mass="84806">MRDFISAQTMTRLDEMLSDLTGSAPGQLVTQQQHHQHQHQQHQQRLPDRRNKRHVNHVSRACDRCRKRTNSELEDLKARMAQMERLLSASARGQGGDSSTKQFSPSSSRESSGTTDDRSGSSATPAPHARPIRPLPRSSQLGLNVGEGYGSGDEAKVEAGPKQGEKDSATSPPMADSNHFDRLKRSDDGPLMHFGPTSIWRHDPRPRSISAPDPPHPDLLPGEYVDWSRNLPRSLDLSRALHDAAIQYFAAFYAPWCGVVDMPAFLRDLEACNFVSPIQEEQDTDPESTMSSRMWRTSFYSPLLHNAVLYLGMFLLRTEEPEMFAALRKVFNEHCSRLLIVESETPVVSSLRGFNLLASCQYGRDERHPSANSNYIYFGMSIAAVHAMGLNINCDAYVRRGLMTAEERDTRDAAFWTIYVQDVLRAISTGRVPLLPEASDIAYPPIDPVADEVPWQAPTRVPRLADAPSPGTAMSGSKGMRSTVFHWTAKLSTILRNVLETLYSPRSEISPSRRDQSVYTLTRQLEKWHHAQPIQHPETQPLPHILLMHMLYQLTTIYLHRPFYRSSAGRGPSPAERCDSAAEQVMVLLIAFMGHCAETWNQAHRGLEILMSLRSEWLPDVPPPPNPVAQTLSSGDLGDLTALIDMDAAAGPGVGSGLSGGTGMTSGSGSASGLGSIPALGLGTGMGTTTGMGINSGMGVGMGTGMGTGMGVGVGLGAAPGPMLGLGPMAPTAIPPPAPMESTDLSMDLHDWLMTQDFHDVIFSGETYAWTGAALGLSS</sequence>
<protein>
    <recommendedName>
        <fullName evidence="8">Xylanolytic transcriptional activator regulatory domain-containing protein</fullName>
    </recommendedName>
</protein>
<comment type="caution">
    <text evidence="9">The sequence shown here is derived from an EMBL/GenBank/DDBJ whole genome shotgun (WGS) entry which is preliminary data.</text>
</comment>
<keyword evidence="5" id="KW-0804">Transcription</keyword>
<dbReference type="CDD" id="cd12148">
    <property type="entry name" value="fungal_TF_MHR"/>
    <property type="match status" value="1"/>
</dbReference>
<accession>A0A427YRR6</accession>
<evidence type="ECO:0000313" key="9">
    <source>
        <dbReference type="EMBL" id="RSH93771.1"/>
    </source>
</evidence>
<dbReference type="InterPro" id="IPR051615">
    <property type="entry name" value="Transcr_Regulatory_Elem"/>
</dbReference>
<dbReference type="PANTHER" id="PTHR31313">
    <property type="entry name" value="TY1 ENHANCER ACTIVATOR"/>
    <property type="match status" value="1"/>
</dbReference>
<keyword evidence="10" id="KW-1185">Reference proteome</keyword>
<name>A0A427YRR6_9TREE</name>
<keyword evidence="3" id="KW-0805">Transcription regulation</keyword>
<dbReference type="AlphaFoldDB" id="A0A427YRR6"/>
<dbReference type="SMART" id="SM00906">
    <property type="entry name" value="Fungal_trans"/>
    <property type="match status" value="1"/>
</dbReference>
<dbReference type="InterPro" id="IPR007219">
    <property type="entry name" value="XnlR_reg_dom"/>
</dbReference>
<feature type="region of interest" description="Disordered" evidence="7">
    <location>
        <begin position="89"/>
        <end position="217"/>
    </location>
</feature>
<evidence type="ECO:0000256" key="3">
    <source>
        <dbReference type="ARBA" id="ARBA00023015"/>
    </source>
</evidence>
<dbReference type="GO" id="GO:0003677">
    <property type="term" value="F:DNA binding"/>
    <property type="evidence" value="ECO:0007669"/>
    <property type="project" value="UniProtKB-KW"/>
</dbReference>
<evidence type="ECO:0000256" key="6">
    <source>
        <dbReference type="ARBA" id="ARBA00023242"/>
    </source>
</evidence>
<proteinExistence type="predicted"/>
<keyword evidence="1" id="KW-0479">Metal-binding</keyword>
<feature type="compositionally biased region" description="Low complexity" evidence="7">
    <location>
        <begin position="104"/>
        <end position="114"/>
    </location>
</feature>
<evidence type="ECO:0000256" key="1">
    <source>
        <dbReference type="ARBA" id="ARBA00022723"/>
    </source>
</evidence>
<feature type="region of interest" description="Disordered" evidence="7">
    <location>
        <begin position="26"/>
        <end position="60"/>
    </location>
</feature>
<dbReference type="OrthoDB" id="2154091at2759"/>
<keyword evidence="6" id="KW-0539">Nucleus</keyword>
<evidence type="ECO:0000259" key="8">
    <source>
        <dbReference type="SMART" id="SM00906"/>
    </source>
</evidence>
<evidence type="ECO:0000256" key="4">
    <source>
        <dbReference type="ARBA" id="ARBA00023125"/>
    </source>
</evidence>
<dbReference type="PANTHER" id="PTHR31313:SF81">
    <property type="entry name" value="TY1 ENHANCER ACTIVATOR"/>
    <property type="match status" value="1"/>
</dbReference>
<evidence type="ECO:0000256" key="2">
    <source>
        <dbReference type="ARBA" id="ARBA00022833"/>
    </source>
</evidence>
<dbReference type="GO" id="GO:0006351">
    <property type="term" value="P:DNA-templated transcription"/>
    <property type="evidence" value="ECO:0007669"/>
    <property type="project" value="InterPro"/>
</dbReference>
<keyword evidence="2" id="KW-0862">Zinc</keyword>
<feature type="compositionally biased region" description="Basic and acidic residues" evidence="7">
    <location>
        <begin position="178"/>
        <end position="190"/>
    </location>
</feature>